<evidence type="ECO:0008006" key="3">
    <source>
        <dbReference type="Google" id="ProtNLM"/>
    </source>
</evidence>
<evidence type="ECO:0000313" key="2">
    <source>
        <dbReference type="Proteomes" id="UP000074119"/>
    </source>
</evidence>
<dbReference type="Gene3D" id="2.40.160.50">
    <property type="entry name" value="membrane protein fhac: a member of the omp85/tpsb transporter family"/>
    <property type="match status" value="1"/>
</dbReference>
<protein>
    <recommendedName>
        <fullName evidence="3">Haemolysin activator HlyB C-terminal domain-containing protein</fullName>
    </recommendedName>
</protein>
<gene>
    <name evidence="1" type="ORF">AZF00_17085</name>
</gene>
<dbReference type="RefSeq" id="WP_008252510.1">
    <property type="nucleotide sequence ID" value="NZ_CP014544.1"/>
</dbReference>
<dbReference type="GO" id="GO:0098046">
    <property type="term" value="C:type V protein secretion system complex"/>
    <property type="evidence" value="ECO:0007669"/>
    <property type="project" value="TreeGrafter"/>
</dbReference>
<dbReference type="PANTHER" id="PTHR34597:SF3">
    <property type="entry name" value="OUTER MEMBRANE TRANSPORTER CDIB"/>
    <property type="match status" value="1"/>
</dbReference>
<dbReference type="Proteomes" id="UP000074119">
    <property type="component" value="Chromosome"/>
</dbReference>
<dbReference type="AlphaFoldDB" id="A0A127M9L2"/>
<dbReference type="InterPro" id="IPR051544">
    <property type="entry name" value="TPS_OM_transporter"/>
</dbReference>
<dbReference type="GO" id="GO:0046819">
    <property type="term" value="P:protein secretion by the type V secretion system"/>
    <property type="evidence" value="ECO:0007669"/>
    <property type="project" value="TreeGrafter"/>
</dbReference>
<dbReference type="EMBL" id="CP014544">
    <property type="protein sequence ID" value="AMO69910.1"/>
    <property type="molecule type" value="Genomic_DNA"/>
</dbReference>
<reference evidence="1 2" key="1">
    <citation type="submission" date="2015-12" db="EMBL/GenBank/DDBJ databases">
        <authorList>
            <person name="Shamseldin A."/>
            <person name="Moawad H."/>
            <person name="Abd El-Rahim W.M."/>
            <person name="Sadowsky M.J."/>
        </authorList>
    </citation>
    <scope>NUCLEOTIDE SEQUENCE [LARGE SCALE GENOMIC DNA]</scope>
    <source>
        <strain evidence="1 2">SM2</strain>
    </source>
</reference>
<proteinExistence type="predicted"/>
<sequence>MAIDLPPVMPPQLASQIQIEAAARVETAAITAVIGGINIRVVGNTQLSTAQIEALLAESESPSDAITSLTRRYYNAGHLLVSVSYYRVENTVTVLVSQAAVKGVRGNPQVTAHFASLVGDRDLSLAEFDRARVLADLQAERAGLAYSIAYEQHYDNQVILDFREQVLVDHDATDLVLEMSNKGSRFLGRYFGLAGIKHQFANGAELNVAYRTIFDELGEAGDGDDYQQFDFGVEHPFRFGLYGVEASHIEYQRRPQFTSSSTGGGLCLPPLLNCPVVTSSETLHLDAEIDSVALSGEQLLYSNPVRRWTVFERLEHVSSELQSAAQDAPLLAERYQTLELGAKYSVRGHLVEAPSYLKLQLSLKTGFGDGGSFATDTGEGVSIGKREAEFFLLQPKLGYKFAVAPGYEVALNFNAQFADNTQLPQQQQFVLGGISSMSAYLPGVLIGDDGYFLHLAASAKPQWLGLAWESSLFVEYAATHFNNASGDLASTQRLADAGFRLALKPGYGIETELLAAVPVMDDVVDEPRLAALEADFFWRLRWVF</sequence>
<organism evidence="1 2">
    <name type="scientific">Zhongshania aliphaticivorans</name>
    <dbReference type="NCBI Taxonomy" id="1470434"/>
    <lineage>
        <taxon>Bacteria</taxon>
        <taxon>Pseudomonadati</taxon>
        <taxon>Pseudomonadota</taxon>
        <taxon>Gammaproteobacteria</taxon>
        <taxon>Cellvibrionales</taxon>
        <taxon>Spongiibacteraceae</taxon>
        <taxon>Zhongshania</taxon>
    </lineage>
</organism>
<dbReference type="PANTHER" id="PTHR34597">
    <property type="entry name" value="SLR1661 PROTEIN"/>
    <property type="match status" value="1"/>
</dbReference>
<accession>A0A127M9L2</accession>
<evidence type="ECO:0000313" key="1">
    <source>
        <dbReference type="EMBL" id="AMO69910.1"/>
    </source>
</evidence>
<dbReference type="GO" id="GO:0008320">
    <property type="term" value="F:protein transmembrane transporter activity"/>
    <property type="evidence" value="ECO:0007669"/>
    <property type="project" value="TreeGrafter"/>
</dbReference>
<dbReference type="KEGG" id="zal:AZF00_17085"/>
<name>A0A127M9L2_9GAMM</name>